<name>A0ABV6RGL3_9MICO</name>
<dbReference type="InterPro" id="IPR027417">
    <property type="entry name" value="P-loop_NTPase"/>
</dbReference>
<feature type="compositionally biased region" description="Low complexity" evidence="4">
    <location>
        <begin position="253"/>
        <end position="264"/>
    </location>
</feature>
<reference evidence="6 7" key="1">
    <citation type="submission" date="2024-09" db="EMBL/GenBank/DDBJ databases">
        <authorList>
            <person name="Sun Q."/>
            <person name="Mori K."/>
        </authorList>
    </citation>
    <scope>NUCLEOTIDE SEQUENCE [LARGE SCALE GENOMIC DNA]</scope>
    <source>
        <strain evidence="6 7">CICC 10874</strain>
    </source>
</reference>
<dbReference type="Pfam" id="PF13476">
    <property type="entry name" value="AAA_23"/>
    <property type="match status" value="1"/>
</dbReference>
<dbReference type="InterPro" id="IPR038729">
    <property type="entry name" value="Rad50/SbcC_AAA"/>
</dbReference>
<evidence type="ECO:0000313" key="7">
    <source>
        <dbReference type="Proteomes" id="UP001589793"/>
    </source>
</evidence>
<feature type="domain" description="Rad50/SbcC-type AAA" evidence="5">
    <location>
        <begin position="6"/>
        <end position="198"/>
    </location>
</feature>
<sequence>MKLHHLTLRGIGPFREEIRIDFAALGAGGLFLLEGPTGSGKSTILDALVYALYGDVAGSEASDARIRSQFAPPTEPSVVDLVFETGQGIYRVRREPKYERARKRGTGTTTSQAKALLWRIGSPDMIPGLIADAPGAGAGVTPLATRLDEVGREISRAVGLSRSQFTQTVLLPQGEFARFLRARTGDRQQVLQRVFGTEIYEDVEKRLEEMRRGAASQVDAARSRLGQATARFLEASAGIQAEEDGPPVDAPHADAATPPAADPATLEEHAAQLRLDPLAAAAEARARQAAEEAG</sequence>
<dbReference type="EMBL" id="JBHLSV010000041">
    <property type="protein sequence ID" value="MFC0676121.1"/>
    <property type="molecule type" value="Genomic_DNA"/>
</dbReference>
<dbReference type="PANTHER" id="PTHR32114">
    <property type="entry name" value="ABC TRANSPORTER ABCH.3"/>
    <property type="match status" value="1"/>
</dbReference>
<protein>
    <recommendedName>
        <fullName evidence="3">Nuclease SbcCD subunit C</fullName>
    </recommendedName>
</protein>
<proteinExistence type="inferred from homology"/>
<evidence type="ECO:0000256" key="2">
    <source>
        <dbReference type="ARBA" id="ARBA00011322"/>
    </source>
</evidence>
<keyword evidence="7" id="KW-1185">Reference proteome</keyword>
<evidence type="ECO:0000256" key="4">
    <source>
        <dbReference type="SAM" id="MobiDB-lite"/>
    </source>
</evidence>
<comment type="subunit">
    <text evidence="2">Heterodimer of SbcC and SbcD.</text>
</comment>
<evidence type="ECO:0000259" key="5">
    <source>
        <dbReference type="Pfam" id="PF13476"/>
    </source>
</evidence>
<accession>A0ABV6RGL3</accession>
<gene>
    <name evidence="6" type="ORF">ACFFF6_19395</name>
</gene>
<organism evidence="6 7">
    <name type="scientific">Brachybacterium hainanense</name>
    <dbReference type="NCBI Taxonomy" id="1541174"/>
    <lineage>
        <taxon>Bacteria</taxon>
        <taxon>Bacillati</taxon>
        <taxon>Actinomycetota</taxon>
        <taxon>Actinomycetes</taxon>
        <taxon>Micrococcales</taxon>
        <taxon>Dermabacteraceae</taxon>
        <taxon>Brachybacterium</taxon>
    </lineage>
</organism>
<evidence type="ECO:0000256" key="3">
    <source>
        <dbReference type="ARBA" id="ARBA00013368"/>
    </source>
</evidence>
<feature type="region of interest" description="Disordered" evidence="4">
    <location>
        <begin position="242"/>
        <end position="271"/>
    </location>
</feature>
<evidence type="ECO:0000313" key="6">
    <source>
        <dbReference type="EMBL" id="MFC0676121.1"/>
    </source>
</evidence>
<evidence type="ECO:0000256" key="1">
    <source>
        <dbReference type="ARBA" id="ARBA00006930"/>
    </source>
</evidence>
<dbReference type="RefSeq" id="WP_376983168.1">
    <property type="nucleotide sequence ID" value="NZ_JBHLSV010000041.1"/>
</dbReference>
<comment type="caution">
    <text evidence="6">The sequence shown here is derived from an EMBL/GenBank/DDBJ whole genome shotgun (WGS) entry which is preliminary data.</text>
</comment>
<dbReference type="SUPFAM" id="SSF52540">
    <property type="entry name" value="P-loop containing nucleoside triphosphate hydrolases"/>
    <property type="match status" value="1"/>
</dbReference>
<dbReference type="Proteomes" id="UP001589793">
    <property type="component" value="Unassembled WGS sequence"/>
</dbReference>
<dbReference type="PANTHER" id="PTHR32114:SF2">
    <property type="entry name" value="ABC TRANSPORTER ABCH.3"/>
    <property type="match status" value="1"/>
</dbReference>
<feature type="non-terminal residue" evidence="6">
    <location>
        <position position="294"/>
    </location>
</feature>
<comment type="similarity">
    <text evidence="1">Belongs to the SMC family. SbcC subfamily.</text>
</comment>
<dbReference type="Gene3D" id="3.40.50.300">
    <property type="entry name" value="P-loop containing nucleotide triphosphate hydrolases"/>
    <property type="match status" value="1"/>
</dbReference>